<keyword evidence="4" id="KW-0378">Hydrolase</keyword>
<dbReference type="EMBL" id="CP155573">
    <property type="protein sequence ID" value="XFO69570.1"/>
    <property type="molecule type" value="Genomic_DNA"/>
</dbReference>
<evidence type="ECO:0000256" key="5">
    <source>
        <dbReference type="ARBA" id="ARBA00022833"/>
    </source>
</evidence>
<name>A0ABZ3IVI3_9FIRM</name>
<evidence type="ECO:0000256" key="6">
    <source>
        <dbReference type="ARBA" id="ARBA00023049"/>
    </source>
</evidence>
<dbReference type="NCBIfam" id="NF000642">
    <property type="entry name" value="PRK00024.1"/>
    <property type="match status" value="1"/>
</dbReference>
<keyword evidence="3" id="KW-0479">Metal-binding</keyword>
<evidence type="ECO:0000256" key="1">
    <source>
        <dbReference type="ARBA" id="ARBA00010243"/>
    </source>
</evidence>
<dbReference type="CDD" id="cd08071">
    <property type="entry name" value="MPN_DUF2466"/>
    <property type="match status" value="1"/>
</dbReference>
<accession>A0ABZ3IVI3</accession>
<dbReference type="Pfam" id="PF04002">
    <property type="entry name" value="RadC"/>
    <property type="match status" value="1"/>
</dbReference>
<keyword evidence="10" id="KW-1185">Reference proteome</keyword>
<dbReference type="InterPro" id="IPR020891">
    <property type="entry name" value="UPF0758_CS"/>
</dbReference>
<proteinExistence type="inferred from homology"/>
<feature type="domain" description="MPN" evidence="8">
    <location>
        <begin position="97"/>
        <end position="218"/>
    </location>
</feature>
<evidence type="ECO:0000256" key="3">
    <source>
        <dbReference type="ARBA" id="ARBA00022723"/>
    </source>
</evidence>
<keyword evidence="6" id="KW-0482">Metalloprotease</keyword>
<dbReference type="InterPro" id="IPR001405">
    <property type="entry name" value="UPF0758"/>
</dbReference>
<reference evidence="9" key="1">
    <citation type="submission" date="2024-05" db="EMBL/GenBank/DDBJ databases">
        <title>Isolation and characterization of Sporomusa carbonis sp. nov., a carboxydotrophic hydrogenogen in the genus of Sporomusa isolated from a charcoal burning pile.</title>
        <authorList>
            <person name="Boeer T."/>
            <person name="Rosenbaum F."/>
            <person name="Eysell L."/>
            <person name="Mueller V."/>
            <person name="Daniel R."/>
            <person name="Poehlein A."/>
        </authorList>
    </citation>
    <scope>NUCLEOTIDE SEQUENCE [LARGE SCALE GENOMIC DNA]</scope>
    <source>
        <strain evidence="9">DSM 10669</strain>
    </source>
</reference>
<evidence type="ECO:0000256" key="4">
    <source>
        <dbReference type="ARBA" id="ARBA00022801"/>
    </source>
</evidence>
<dbReference type="PANTHER" id="PTHR30471">
    <property type="entry name" value="DNA REPAIR PROTEIN RADC"/>
    <property type="match status" value="1"/>
</dbReference>
<dbReference type="NCBIfam" id="TIGR00608">
    <property type="entry name" value="radc"/>
    <property type="match status" value="1"/>
</dbReference>
<dbReference type="InterPro" id="IPR025657">
    <property type="entry name" value="RadC_JAB"/>
</dbReference>
<evidence type="ECO:0000256" key="7">
    <source>
        <dbReference type="RuleBase" id="RU003797"/>
    </source>
</evidence>
<evidence type="ECO:0000313" key="9">
    <source>
        <dbReference type="EMBL" id="XFO69570.1"/>
    </source>
</evidence>
<protein>
    <recommendedName>
        <fullName evidence="8">MPN domain-containing protein</fullName>
    </recommendedName>
</protein>
<dbReference type="Gene3D" id="3.40.140.10">
    <property type="entry name" value="Cytidine Deaminase, domain 2"/>
    <property type="match status" value="1"/>
</dbReference>
<evidence type="ECO:0000313" key="10">
    <source>
        <dbReference type="Proteomes" id="UP000216752"/>
    </source>
</evidence>
<evidence type="ECO:0000256" key="2">
    <source>
        <dbReference type="ARBA" id="ARBA00022670"/>
    </source>
</evidence>
<dbReference type="InterPro" id="IPR037518">
    <property type="entry name" value="MPN"/>
</dbReference>
<dbReference type="PROSITE" id="PS50249">
    <property type="entry name" value="MPN"/>
    <property type="match status" value="1"/>
</dbReference>
<organism evidence="9 10">
    <name type="scientific">Sporomusa silvacetica DSM 10669</name>
    <dbReference type="NCBI Taxonomy" id="1123289"/>
    <lineage>
        <taxon>Bacteria</taxon>
        <taxon>Bacillati</taxon>
        <taxon>Bacillota</taxon>
        <taxon>Negativicutes</taxon>
        <taxon>Selenomonadales</taxon>
        <taxon>Sporomusaceae</taxon>
        <taxon>Sporomusa</taxon>
    </lineage>
</organism>
<keyword evidence="5" id="KW-0862">Zinc</keyword>
<dbReference type="RefSeq" id="WP_169717975.1">
    <property type="nucleotide sequence ID" value="NZ_CP155573.1"/>
</dbReference>
<dbReference type="PANTHER" id="PTHR30471:SF3">
    <property type="entry name" value="UPF0758 PROTEIN YEES-RELATED"/>
    <property type="match status" value="1"/>
</dbReference>
<evidence type="ECO:0000259" key="8">
    <source>
        <dbReference type="PROSITE" id="PS50249"/>
    </source>
</evidence>
<comment type="similarity">
    <text evidence="1 7">Belongs to the UPF0758 family.</text>
</comment>
<dbReference type="Proteomes" id="UP000216752">
    <property type="component" value="Chromosome"/>
</dbReference>
<dbReference type="PROSITE" id="PS01302">
    <property type="entry name" value="UPF0758"/>
    <property type="match status" value="1"/>
</dbReference>
<sequence length="219" mass="24707">MSNHNMKNAISEGLGIACTKSYLVDLPNEELLQIIMPREAASQLLAEYSNVYEVVMNTTINELANIKGMGKTKIYKIECLREIVRRFQTESSSRVTLVRSPKDVFDYMTDMQYLNQEQFRIVMVNTKNKILGQRIISQGTLNMTPVSPREIFNSAIKNMVASIILVHNHPSGDSHPSQEDINITDMVVKAGKIIGISVLDHIIIGKNEYCSFKEKGLIQ</sequence>
<keyword evidence="2" id="KW-0645">Protease</keyword>
<gene>
    <name evidence="9" type="ORF">SPSIL_058040</name>
</gene>